<dbReference type="EMBL" id="MN740010">
    <property type="protein sequence ID" value="QHT83636.1"/>
    <property type="molecule type" value="Genomic_DNA"/>
</dbReference>
<organism evidence="1">
    <name type="scientific">viral metagenome</name>
    <dbReference type="NCBI Taxonomy" id="1070528"/>
    <lineage>
        <taxon>unclassified sequences</taxon>
        <taxon>metagenomes</taxon>
        <taxon>organismal metagenomes</taxon>
    </lineage>
</organism>
<evidence type="ECO:0008006" key="2">
    <source>
        <dbReference type="Google" id="ProtNLM"/>
    </source>
</evidence>
<proteinExistence type="predicted"/>
<protein>
    <recommendedName>
        <fullName evidence="2">N-acetyltransferase domain-containing protein</fullName>
    </recommendedName>
</protein>
<dbReference type="AlphaFoldDB" id="A0A6C0HU18"/>
<reference evidence="1" key="1">
    <citation type="journal article" date="2020" name="Nature">
        <title>Giant virus diversity and host interactions through global metagenomics.</title>
        <authorList>
            <person name="Schulz F."/>
            <person name="Roux S."/>
            <person name="Paez-Espino D."/>
            <person name="Jungbluth S."/>
            <person name="Walsh D.A."/>
            <person name="Denef V.J."/>
            <person name="McMahon K.D."/>
            <person name="Konstantinidis K.T."/>
            <person name="Eloe-Fadrosh E.A."/>
            <person name="Kyrpides N.C."/>
            <person name="Woyke T."/>
        </authorList>
    </citation>
    <scope>NUCLEOTIDE SEQUENCE</scope>
    <source>
        <strain evidence="1">GVMAG-M-3300023184-168</strain>
    </source>
</reference>
<accession>A0A6C0HU18</accession>
<sequence length="183" mass="21907">MYFFNKTIFVNNLSNIHSVFTKNYIIQKTWIPTSICSEKIAIKHYKDESDPEYMIRIWRTNTIFDYWYNGFTCGNFIASLYYTKNEDSIKITYLALNDSSYRSFDKNSDRINNKDSDAIASTLIDYIKEIGKEENKCKIIIDVHSNLSIYKKDYEKRGFVLTNRRCLDNSYWIETEYILFREP</sequence>
<name>A0A6C0HU18_9ZZZZ</name>
<evidence type="ECO:0000313" key="1">
    <source>
        <dbReference type="EMBL" id="QHT83636.1"/>
    </source>
</evidence>